<dbReference type="InterPro" id="IPR036465">
    <property type="entry name" value="vWFA_dom_sf"/>
</dbReference>
<dbReference type="InterPro" id="IPR002035">
    <property type="entry name" value="VWF_A"/>
</dbReference>
<sequence length="818" mass="93014">MSRLFEAALVLGLQLMIFIIQSEAFNRKYTGRCNKVADIVFVLDSSTSIWKSDFEKQLNFVKYFVKNLNIGLEANQVRIGALSFSDKVEIDFYLNESTDKSNILQKVSRIRQLTGSTYTWMALRELINMFKPGNGARPNVTHIAIILTDGNSQKPRDTLEAANMIHRQTSIKVFALAIGEYISVEEIRGIASHPKDIYFKHTASFSELEHIKESFFDRTCWEISSSPRLDEFIQPSTEAPSTHCKEPADIVFILDSSTSIARQDFKKQLNFVKYFVENLNIGLSSKEVRIGALSFSDKVEIDFYLNESTDRSNVLRKVSRIQQLTGSTYTWMALRELINMFKPGNGARSSVTQVAIVLTDGNSQKPNHTLEAANMIHRQTSIKVFALAIGENIAADEIRGIASSPKWKYFKQTASYTTLESIKETVFNTTCEVIYRTTTTAITPVICTNPADIVFVLDSSTSISKADFEKQLEFVKYFVRNLNVGQNGNQVRIGVLSFSDKVEIDFYLNESTDESSILQKVSRIRQLTGSTYTWLALKELINMFKHRNGARPFVKHVSIILTDGNSQNPLATSKAARAVHEANIKVFALAIGEYIRVEEIRDIASFPKDTFFKKTASFSELERIKESFLTTTCKVVNERSTLPPIRISTTEGLNAKHPLPRVCGTMSPIEIVFLVNNVHFGQKRTEKILRAINHVERKIHHTCVSHFRTIFEDCSTFEDTFDTYNPRNRNHKFNNCRIGIFFVQRGMNFQSPILQNITRNLLKDTTEIFAVMIGDIKEVSGLRYFIKDQNIIKVPHIELLTSSLSENVKRVICNNNYI</sequence>
<name>A0A7E6ERR1_9MOLL</name>
<dbReference type="Pfam" id="PF00092">
    <property type="entry name" value="VWA"/>
    <property type="match status" value="3"/>
</dbReference>
<evidence type="ECO:0000259" key="2">
    <source>
        <dbReference type="PROSITE" id="PS50234"/>
    </source>
</evidence>
<gene>
    <name evidence="4" type="primary">LOC115210316</name>
</gene>
<accession>A0A7E6ERR1</accession>
<feature type="domain" description="VWFA" evidence="2">
    <location>
        <begin position="38"/>
        <end position="219"/>
    </location>
</feature>
<proteinExistence type="predicted"/>
<dbReference type="SMART" id="SM00327">
    <property type="entry name" value="VWA"/>
    <property type="match status" value="3"/>
</dbReference>
<dbReference type="GO" id="GO:0005581">
    <property type="term" value="C:collagen trimer"/>
    <property type="evidence" value="ECO:0007669"/>
    <property type="project" value="UniProtKB-KW"/>
</dbReference>
<evidence type="ECO:0000313" key="3">
    <source>
        <dbReference type="Proteomes" id="UP000515154"/>
    </source>
</evidence>
<dbReference type="PROSITE" id="PS50234">
    <property type="entry name" value="VWFA"/>
    <property type="match status" value="3"/>
</dbReference>
<dbReference type="InterPro" id="IPR050525">
    <property type="entry name" value="ECM_Assembly_Org"/>
</dbReference>
<dbReference type="SUPFAM" id="SSF53300">
    <property type="entry name" value="vWA-like"/>
    <property type="match status" value="3"/>
</dbReference>
<dbReference type="PRINTS" id="PR00453">
    <property type="entry name" value="VWFADOMAIN"/>
</dbReference>
<keyword evidence="3" id="KW-1185">Reference proteome</keyword>
<reference evidence="4" key="1">
    <citation type="submission" date="2025-08" db="UniProtKB">
        <authorList>
            <consortium name="RefSeq"/>
        </authorList>
    </citation>
    <scope>IDENTIFICATION</scope>
</reference>
<feature type="domain" description="VWFA" evidence="2">
    <location>
        <begin position="452"/>
        <end position="628"/>
    </location>
</feature>
<feature type="signal peptide" evidence="1">
    <location>
        <begin position="1"/>
        <end position="24"/>
    </location>
</feature>
<organism evidence="3 4">
    <name type="scientific">Octopus sinensis</name>
    <name type="common">East Asian common octopus</name>
    <dbReference type="NCBI Taxonomy" id="2607531"/>
    <lineage>
        <taxon>Eukaryota</taxon>
        <taxon>Metazoa</taxon>
        <taxon>Spiralia</taxon>
        <taxon>Lophotrochozoa</taxon>
        <taxon>Mollusca</taxon>
        <taxon>Cephalopoda</taxon>
        <taxon>Coleoidea</taxon>
        <taxon>Octopodiformes</taxon>
        <taxon>Octopoda</taxon>
        <taxon>Incirrata</taxon>
        <taxon>Octopodidae</taxon>
        <taxon>Octopus</taxon>
    </lineage>
</organism>
<dbReference type="PANTHER" id="PTHR24020">
    <property type="entry name" value="COLLAGEN ALPHA"/>
    <property type="match status" value="1"/>
</dbReference>
<dbReference type="RefSeq" id="XP_036358029.1">
    <property type="nucleotide sequence ID" value="XM_036502136.1"/>
</dbReference>
<dbReference type="CDD" id="cd01450">
    <property type="entry name" value="vWFA_subfamily_ECM"/>
    <property type="match status" value="1"/>
</dbReference>
<dbReference type="Proteomes" id="UP000515154">
    <property type="component" value="Linkage group LG4"/>
</dbReference>
<dbReference type="AlphaFoldDB" id="A0A7E6ERR1"/>
<protein>
    <submittedName>
        <fullName evidence="4">Collagen alpha-6(VI) chain isoform X1</fullName>
    </submittedName>
</protein>
<feature type="domain" description="VWFA" evidence="2">
    <location>
        <begin position="249"/>
        <end position="426"/>
    </location>
</feature>
<evidence type="ECO:0000256" key="1">
    <source>
        <dbReference type="SAM" id="SignalP"/>
    </source>
</evidence>
<feature type="chain" id="PRO_5029002428" evidence="1">
    <location>
        <begin position="25"/>
        <end position="818"/>
    </location>
</feature>
<dbReference type="Gene3D" id="3.40.50.410">
    <property type="entry name" value="von Willebrand factor, type A domain"/>
    <property type="match status" value="3"/>
</dbReference>
<keyword evidence="4" id="KW-0176">Collagen</keyword>
<dbReference type="PANTHER" id="PTHR24020:SF84">
    <property type="entry name" value="VWFA DOMAIN-CONTAINING PROTEIN"/>
    <property type="match status" value="1"/>
</dbReference>
<keyword evidence="1" id="KW-0732">Signal</keyword>
<evidence type="ECO:0000313" key="4">
    <source>
        <dbReference type="RefSeq" id="XP_036358029.1"/>
    </source>
</evidence>